<evidence type="ECO:0000313" key="1">
    <source>
        <dbReference type="EMBL" id="RDW17333.1"/>
    </source>
</evidence>
<dbReference type="Gene3D" id="3.40.50.450">
    <property type="match status" value="1"/>
</dbReference>
<reference evidence="2" key="1">
    <citation type="submission" date="2017-11" db="EMBL/GenBank/DDBJ databases">
        <authorList>
            <person name="Zhu W."/>
        </authorList>
    </citation>
    <scope>NUCLEOTIDE SEQUENCE [LARGE SCALE GENOMIC DNA]</scope>
    <source>
        <strain evidence="2">CAU 1183</strain>
    </source>
</reference>
<sequence length="169" mass="18920">MKAYLANGLFSAADQLFNNYLAGILREAIPELDLYVPQENEGINDKTRYADSVMIYEGDNAYLDDAEILIAIIDGIEIDSGVAAEIGRFIAMKELMRGNASRKVYALYTDSRIQGRENEEKVNALIADGTENQFMYRNLYVVGAIKKNGKILSDIDGLIVEIREDLKNK</sequence>
<gene>
    <name evidence="1" type="ORF">CWR48_14140</name>
</gene>
<dbReference type="SUPFAM" id="SSF52309">
    <property type="entry name" value="N-(deoxy)ribosyltransferase-like"/>
    <property type="match status" value="1"/>
</dbReference>
<accession>A0A3D8PMK4</accession>
<organism evidence="1 2">
    <name type="scientific">Oceanobacillus arenosus</name>
    <dbReference type="NCBI Taxonomy" id="1229153"/>
    <lineage>
        <taxon>Bacteria</taxon>
        <taxon>Bacillati</taxon>
        <taxon>Bacillota</taxon>
        <taxon>Bacilli</taxon>
        <taxon>Bacillales</taxon>
        <taxon>Bacillaceae</taxon>
        <taxon>Oceanobacillus</taxon>
    </lineage>
</organism>
<protein>
    <submittedName>
        <fullName evidence="1">Nucleoside 2-deoxyribosyltransferase</fullName>
    </submittedName>
</protein>
<dbReference type="RefSeq" id="WP_115773914.1">
    <property type="nucleotide sequence ID" value="NZ_PIOC01000020.1"/>
</dbReference>
<dbReference type="InterPro" id="IPR007710">
    <property type="entry name" value="Nucleoside_deoxyribTrfase"/>
</dbReference>
<evidence type="ECO:0000313" key="2">
    <source>
        <dbReference type="Proteomes" id="UP000257143"/>
    </source>
</evidence>
<dbReference type="AlphaFoldDB" id="A0A3D8PMK4"/>
<dbReference type="OrthoDB" id="1691394at2"/>
<proteinExistence type="predicted"/>
<keyword evidence="2" id="KW-1185">Reference proteome</keyword>
<name>A0A3D8PMK4_9BACI</name>
<dbReference type="EMBL" id="PIOC01000020">
    <property type="protein sequence ID" value="RDW17333.1"/>
    <property type="molecule type" value="Genomic_DNA"/>
</dbReference>
<dbReference type="Proteomes" id="UP000257143">
    <property type="component" value="Unassembled WGS sequence"/>
</dbReference>
<comment type="caution">
    <text evidence="1">The sequence shown here is derived from an EMBL/GenBank/DDBJ whole genome shotgun (WGS) entry which is preliminary data.</text>
</comment>
<dbReference type="Pfam" id="PF05014">
    <property type="entry name" value="Nuc_deoxyrib_tr"/>
    <property type="match status" value="1"/>
</dbReference>
<dbReference type="GO" id="GO:0016740">
    <property type="term" value="F:transferase activity"/>
    <property type="evidence" value="ECO:0007669"/>
    <property type="project" value="UniProtKB-KW"/>
</dbReference>
<keyword evidence="1" id="KW-0808">Transferase</keyword>